<protein>
    <submittedName>
        <fullName evidence="2">DUF3365 domain-containing protein</fullName>
    </submittedName>
</protein>
<dbReference type="Pfam" id="PF11845">
    <property type="entry name" value="Tll0287-like"/>
    <property type="match status" value="1"/>
</dbReference>
<proteinExistence type="predicted"/>
<keyword evidence="3" id="KW-1185">Reference proteome</keyword>
<accession>A0A4Y8UI69</accession>
<dbReference type="EMBL" id="SPIA01000002">
    <property type="protein sequence ID" value="TFH68022.1"/>
    <property type="molecule type" value="Genomic_DNA"/>
</dbReference>
<feature type="domain" description="Tll0287-like" evidence="1">
    <location>
        <begin position="84"/>
        <end position="197"/>
    </location>
</feature>
<evidence type="ECO:0000259" key="1">
    <source>
        <dbReference type="Pfam" id="PF11845"/>
    </source>
</evidence>
<dbReference type="AlphaFoldDB" id="A0A4Y8UI69"/>
<dbReference type="OrthoDB" id="9797588at2"/>
<dbReference type="InterPro" id="IPR021796">
    <property type="entry name" value="Tll0287-like_dom"/>
</dbReference>
<evidence type="ECO:0000313" key="2">
    <source>
        <dbReference type="EMBL" id="TFH68022.1"/>
    </source>
</evidence>
<gene>
    <name evidence="2" type="ORF">E3W66_07195</name>
</gene>
<reference evidence="2 3" key="1">
    <citation type="submission" date="2019-03" db="EMBL/GenBank/DDBJ databases">
        <title>Draft genome of Gammaproteobacteria bacterium LSUCC0057, a member of the SAR92 clade.</title>
        <authorList>
            <person name="Lanclos V.C."/>
            <person name="Doiron C."/>
            <person name="Henson M.W."/>
            <person name="Thrash J.C."/>
        </authorList>
    </citation>
    <scope>NUCLEOTIDE SEQUENCE [LARGE SCALE GENOMIC DNA]</scope>
    <source>
        <strain evidence="2 3">LSUCC0057</strain>
    </source>
</reference>
<evidence type="ECO:0000313" key="3">
    <source>
        <dbReference type="Proteomes" id="UP000298133"/>
    </source>
</evidence>
<comment type="caution">
    <text evidence="2">The sequence shown here is derived from an EMBL/GenBank/DDBJ whole genome shotgun (WGS) entry which is preliminary data.</text>
</comment>
<name>A0A4Y8UI69_9GAMM</name>
<dbReference type="Proteomes" id="UP000298133">
    <property type="component" value="Unassembled WGS sequence"/>
</dbReference>
<sequence length="209" mass="22463">MHKCASSWPRCNPPQRRAKERDVSRLVILPLLALALALPVQSEPLGAAKALPTLDQQAEQLKPYKQLLQGALQNGLNGGTLAAMAACQLMAPALQSNLTSAVIEVGRASHKPRNPANGLQPWMLEAHRDYLQGGDSAPRQIALNDGSVGYLEPIYLQQGCLQCHGAVLTGEVSDFLAANYAADRATGFAVGDYRGLFWLKTIAVKTPQQ</sequence>
<organism evidence="2 3">
    <name type="scientific">Gammaproteobacteria bacterium LSUCC0057</name>
    <dbReference type="NCBI Taxonomy" id="2559237"/>
    <lineage>
        <taxon>Bacteria</taxon>
        <taxon>Pseudomonadati</taxon>
        <taxon>Pseudomonadota</taxon>
        <taxon>Gammaproteobacteria</taxon>
        <taxon>Cellvibrionales</taxon>
        <taxon>Porticoccaceae</taxon>
        <taxon>SAR92 clade</taxon>
    </lineage>
</organism>